<dbReference type="AlphaFoldDB" id="A0A4U3M8N3"/>
<comment type="caution">
    <text evidence="2">The sequence shown here is derived from an EMBL/GenBank/DDBJ whole genome shotgun (WGS) entry which is preliminary data.</text>
</comment>
<keyword evidence="1" id="KW-0472">Membrane</keyword>
<gene>
    <name evidence="2" type="ORF">FDA94_29145</name>
</gene>
<organism evidence="2 3">
    <name type="scientific">Herbidospora galbida</name>
    <dbReference type="NCBI Taxonomy" id="2575442"/>
    <lineage>
        <taxon>Bacteria</taxon>
        <taxon>Bacillati</taxon>
        <taxon>Actinomycetota</taxon>
        <taxon>Actinomycetes</taxon>
        <taxon>Streptosporangiales</taxon>
        <taxon>Streptosporangiaceae</taxon>
        <taxon>Herbidospora</taxon>
    </lineage>
</organism>
<evidence type="ECO:0000313" key="3">
    <source>
        <dbReference type="Proteomes" id="UP000308705"/>
    </source>
</evidence>
<dbReference type="RefSeq" id="WP_170991173.1">
    <property type="nucleotide sequence ID" value="NZ_SZQA01000033.1"/>
</dbReference>
<feature type="transmembrane region" description="Helical" evidence="1">
    <location>
        <begin position="26"/>
        <end position="45"/>
    </location>
</feature>
<reference evidence="2 3" key="1">
    <citation type="submission" date="2019-04" db="EMBL/GenBank/DDBJ databases">
        <title>Herbidospora sp. NEAU-GS14.nov., a novel actinomycete isolated from soil.</title>
        <authorList>
            <person name="Han L."/>
        </authorList>
    </citation>
    <scope>NUCLEOTIDE SEQUENCE [LARGE SCALE GENOMIC DNA]</scope>
    <source>
        <strain evidence="2 3">NEAU-GS14</strain>
    </source>
</reference>
<feature type="transmembrane region" description="Helical" evidence="1">
    <location>
        <begin position="57"/>
        <end position="78"/>
    </location>
</feature>
<evidence type="ECO:0000256" key="1">
    <source>
        <dbReference type="SAM" id="Phobius"/>
    </source>
</evidence>
<keyword evidence="1" id="KW-0812">Transmembrane</keyword>
<keyword evidence="1" id="KW-1133">Transmembrane helix</keyword>
<dbReference type="EMBL" id="SZQA01000033">
    <property type="protein sequence ID" value="TKK84682.1"/>
    <property type="molecule type" value="Genomic_DNA"/>
</dbReference>
<accession>A0A4U3M8N3</accession>
<sequence length="95" mass="9804">MALAIAIGTVLPILTGLVTKQSWGAGFRAFVLAVLSGATGFLTELKGSFDLNTSFDLTAALLTWLLVALTGVGVHLGFLKPTGISTAVKNTLVKD</sequence>
<evidence type="ECO:0000313" key="2">
    <source>
        <dbReference type="EMBL" id="TKK84682.1"/>
    </source>
</evidence>
<name>A0A4U3M8N3_9ACTN</name>
<protein>
    <submittedName>
        <fullName evidence="2">Uncharacterized protein</fullName>
    </submittedName>
</protein>
<keyword evidence="3" id="KW-1185">Reference proteome</keyword>
<dbReference type="Proteomes" id="UP000308705">
    <property type="component" value="Unassembled WGS sequence"/>
</dbReference>
<proteinExistence type="predicted"/>